<proteinExistence type="inferred from homology"/>
<evidence type="ECO:0000313" key="4">
    <source>
        <dbReference type="EMBL" id="PWB75581.1"/>
    </source>
</evidence>
<dbReference type="InterPro" id="IPR025660">
    <property type="entry name" value="Pept_his_AS"/>
</dbReference>
<sequence length="593" mass="63881">MKYAIRAGICLLTIILSFASVTAQLTDNDIRALQEQGKAEGWTFTITKNPATQYSLDQITGFKVPDNWRELGPSTSTSVTRALPSAFDWRTEANGMPPIRNQLSCGSCWAFATVGVFECNIKIKDQTVVDLSEQWLVSCNRNGYSCDGGWWCHHYFLNTTDRCNGTGAVMESEFPYTWSNGTCGCPYPHEYFIDGWGYVSGQYQIPSEDQMKQAIMDHGPIGVGVAANAAFQAYGGGVFNGCTGGPINHAVVLVGWDDAQGVWILRNSWGPYWGEGGYMRIPYGCQEVGYNATYIDYRGRLAVQSDTQLGRAPLSVGFSINTALQVNSCVWDFGDGNTSTETAPTHVYPQPGLYSVSLTAQCPDGTHISQKSDYIAVYADSLVGQHVNGSPGQQVRLDISARNYLPLSEMIIPMVWGGAMGLNFDSASTVGLRTNGLGATGWIHVDPYTYGRGTFRVAPAVGENQLPAGDGPVVSLFFTIPDYPTATENPISIEAYDDGMKFHNPEFTASSGTYTPTILSAAIAICKAGDVSNNGFGPDLTDLSFLVSYLTGLTQQLPNPANANVNGKGLVDLADLSTLVSYLTTGSPAPKCP</sequence>
<dbReference type="PROSITE" id="PS50093">
    <property type="entry name" value="PKD"/>
    <property type="match status" value="1"/>
</dbReference>
<dbReference type="InterPro" id="IPR038765">
    <property type="entry name" value="Papain-like_cys_pep_sf"/>
</dbReference>
<dbReference type="InterPro" id="IPR022409">
    <property type="entry name" value="PKD/Chitinase_dom"/>
</dbReference>
<dbReference type="InterPro" id="IPR039417">
    <property type="entry name" value="Peptidase_C1A_papain-like"/>
</dbReference>
<organism evidence="4 5">
    <name type="scientific">candidate division GN15 bacterium</name>
    <dbReference type="NCBI Taxonomy" id="2072418"/>
    <lineage>
        <taxon>Bacteria</taxon>
        <taxon>candidate division GN15</taxon>
    </lineage>
</organism>
<dbReference type="InterPro" id="IPR000169">
    <property type="entry name" value="Pept_cys_AS"/>
</dbReference>
<dbReference type="GO" id="GO:0006508">
    <property type="term" value="P:proteolysis"/>
    <property type="evidence" value="ECO:0007669"/>
    <property type="project" value="InterPro"/>
</dbReference>
<evidence type="ECO:0000256" key="1">
    <source>
        <dbReference type="ARBA" id="ARBA00008455"/>
    </source>
</evidence>
<dbReference type="PRINTS" id="PR00705">
    <property type="entry name" value="PAPAIN"/>
</dbReference>
<dbReference type="InterPro" id="IPR013128">
    <property type="entry name" value="Peptidase_C1A"/>
</dbReference>
<feature type="signal peptide" evidence="2">
    <location>
        <begin position="1"/>
        <end position="23"/>
    </location>
</feature>
<dbReference type="Gene3D" id="1.10.1330.10">
    <property type="entry name" value="Dockerin domain"/>
    <property type="match status" value="1"/>
</dbReference>
<keyword evidence="2" id="KW-0732">Signal</keyword>
<dbReference type="SMART" id="SM00645">
    <property type="entry name" value="Pept_C1"/>
    <property type="match status" value="1"/>
</dbReference>
<reference evidence="4 5" key="1">
    <citation type="journal article" date="2018" name="ISME J.">
        <title>A methanotrophic archaeon couples anaerobic oxidation of methane to Fe(III) reduction.</title>
        <authorList>
            <person name="Cai C."/>
            <person name="Leu A.O."/>
            <person name="Xie G.J."/>
            <person name="Guo J."/>
            <person name="Feng Y."/>
            <person name="Zhao J.X."/>
            <person name="Tyson G.W."/>
            <person name="Yuan Z."/>
            <person name="Hu S."/>
        </authorList>
    </citation>
    <scope>NUCLEOTIDE SEQUENCE [LARGE SCALE GENOMIC DNA]</scope>
    <source>
        <strain evidence="4">FeB_12</strain>
    </source>
</reference>
<dbReference type="CDD" id="cd02248">
    <property type="entry name" value="Peptidase_C1A"/>
    <property type="match status" value="1"/>
</dbReference>
<dbReference type="SUPFAM" id="SSF49299">
    <property type="entry name" value="PKD domain"/>
    <property type="match status" value="1"/>
</dbReference>
<feature type="domain" description="PKD" evidence="3">
    <location>
        <begin position="331"/>
        <end position="369"/>
    </location>
</feature>
<dbReference type="GO" id="GO:0000272">
    <property type="term" value="P:polysaccharide catabolic process"/>
    <property type="evidence" value="ECO:0007669"/>
    <property type="project" value="InterPro"/>
</dbReference>
<dbReference type="GO" id="GO:0008234">
    <property type="term" value="F:cysteine-type peptidase activity"/>
    <property type="evidence" value="ECO:0007669"/>
    <property type="project" value="InterPro"/>
</dbReference>
<dbReference type="Proteomes" id="UP000250918">
    <property type="component" value="Unassembled WGS sequence"/>
</dbReference>
<evidence type="ECO:0000313" key="5">
    <source>
        <dbReference type="Proteomes" id="UP000250918"/>
    </source>
</evidence>
<dbReference type="CDD" id="cd00146">
    <property type="entry name" value="PKD"/>
    <property type="match status" value="1"/>
</dbReference>
<dbReference type="InterPro" id="IPR000668">
    <property type="entry name" value="Peptidase_C1A_C"/>
</dbReference>
<dbReference type="InterPro" id="IPR000601">
    <property type="entry name" value="PKD_dom"/>
</dbReference>
<accession>A0A855XCI7</accession>
<dbReference type="SMART" id="SM00089">
    <property type="entry name" value="PKD"/>
    <property type="match status" value="1"/>
</dbReference>
<dbReference type="Gene3D" id="2.60.40.10">
    <property type="entry name" value="Immunoglobulins"/>
    <property type="match status" value="1"/>
</dbReference>
<feature type="chain" id="PRO_5032350606" description="PKD domain-containing protein" evidence="2">
    <location>
        <begin position="24"/>
        <end position="593"/>
    </location>
</feature>
<dbReference type="InterPro" id="IPR036439">
    <property type="entry name" value="Dockerin_dom_sf"/>
</dbReference>
<dbReference type="Pfam" id="PF18911">
    <property type="entry name" value="PKD_4"/>
    <property type="match status" value="1"/>
</dbReference>
<dbReference type="SUPFAM" id="SSF54001">
    <property type="entry name" value="Cysteine proteinases"/>
    <property type="match status" value="1"/>
</dbReference>
<dbReference type="PANTHER" id="PTHR12411">
    <property type="entry name" value="CYSTEINE PROTEASE FAMILY C1-RELATED"/>
    <property type="match status" value="1"/>
</dbReference>
<dbReference type="AlphaFoldDB" id="A0A855XCI7"/>
<dbReference type="Gene3D" id="3.90.70.10">
    <property type="entry name" value="Cysteine proteinases"/>
    <property type="match status" value="1"/>
</dbReference>
<name>A0A855XCI7_9BACT</name>
<evidence type="ECO:0000256" key="2">
    <source>
        <dbReference type="SAM" id="SignalP"/>
    </source>
</evidence>
<dbReference type="PROSITE" id="PS00639">
    <property type="entry name" value="THIOL_PROTEASE_HIS"/>
    <property type="match status" value="1"/>
</dbReference>
<dbReference type="InterPro" id="IPR013783">
    <property type="entry name" value="Ig-like_fold"/>
</dbReference>
<dbReference type="SUPFAM" id="SSF63446">
    <property type="entry name" value="Type I dockerin domain"/>
    <property type="match status" value="1"/>
</dbReference>
<evidence type="ECO:0000259" key="3">
    <source>
        <dbReference type="PROSITE" id="PS50093"/>
    </source>
</evidence>
<protein>
    <recommendedName>
        <fullName evidence="3">PKD domain-containing protein</fullName>
    </recommendedName>
</protein>
<dbReference type="Pfam" id="PF00112">
    <property type="entry name" value="Peptidase_C1"/>
    <property type="match status" value="1"/>
</dbReference>
<dbReference type="PROSITE" id="PS00139">
    <property type="entry name" value="THIOL_PROTEASE_CYS"/>
    <property type="match status" value="1"/>
</dbReference>
<comment type="caution">
    <text evidence="4">The sequence shown here is derived from an EMBL/GenBank/DDBJ whole genome shotgun (WGS) entry which is preliminary data.</text>
</comment>
<dbReference type="InterPro" id="IPR035986">
    <property type="entry name" value="PKD_dom_sf"/>
</dbReference>
<gene>
    <name evidence="4" type="ORF">C3F09_02110</name>
</gene>
<dbReference type="EMBL" id="PQAP01000008">
    <property type="protein sequence ID" value="PWB75581.1"/>
    <property type="molecule type" value="Genomic_DNA"/>
</dbReference>
<comment type="similarity">
    <text evidence="1">Belongs to the peptidase C1 family.</text>
</comment>